<evidence type="ECO:0000313" key="3">
    <source>
        <dbReference type="EMBL" id="KAL3789160.1"/>
    </source>
</evidence>
<proteinExistence type="inferred from homology"/>
<name>A0ABD3PLY9_9STRA</name>
<dbReference type="InterPro" id="IPR036188">
    <property type="entry name" value="FAD/NAD-bd_sf"/>
</dbReference>
<dbReference type="Proteomes" id="UP001516023">
    <property type="component" value="Unassembled WGS sequence"/>
</dbReference>
<dbReference type="PRINTS" id="PR00891">
    <property type="entry name" value="RABGDIREP"/>
</dbReference>
<dbReference type="PANTHER" id="PTHR11787">
    <property type="entry name" value="RAB GDP-DISSOCIATION INHIBITOR"/>
    <property type="match status" value="1"/>
</dbReference>
<dbReference type="InterPro" id="IPR018203">
    <property type="entry name" value="GDP_dissociation_inhibitor"/>
</dbReference>
<comment type="similarity">
    <text evidence="1">Belongs to the Rab GDI family.</text>
</comment>
<dbReference type="SUPFAM" id="SSF51905">
    <property type="entry name" value="FAD/NAD(P)-binding domain"/>
    <property type="match status" value="1"/>
</dbReference>
<dbReference type="Gene3D" id="1.10.405.10">
    <property type="entry name" value="Guanine Nucleotide Dissociation Inhibitor, domain 1"/>
    <property type="match status" value="2"/>
</dbReference>
<sequence length="787" mass="86205">MKDPSPDDVYDVVICGTDLIQSILSSALSRAGKKVLHCDGNEWYGGFDAVLQNGSSLDSFIEGCQQVISQLHYDIDSRESACDVSDKLKDNGFRMLELLPREKYADLRLHSHTFISHATTQVRKESIDSVTSKLPAKPEIDDPTKSSSAILENNSSNANKSDGAENKCDTPEPCMLQHGFSCDISPSLIYASGDAVYGLVKSGVADYLEFKSLKGLYLLMAEGDSMKQKNWSERNKPYSGKVGAKEISKDQESTIQTLDHSLIRYRVPCSKGDVFRSKLLSPVEKRRLMKFLQLISDYGATNESVPLNEADSTDAGDATPRTSDAHGVQNESPPPEENSAVATSTKSMADDAMYSINERHLNRGRALSRPQNKAKPSSTEMDSLIRCIRDDVDFSDFLADVVKLPPRLCSVVTHAMALAPFGNSNHSDPSQIELHHRYLTKCGVGDLLRHVSALGRFGDTAFLVPMYGSGELSQAFCRSGAVYGSTYMLRRAPISVSVKLNEHGVHDSVVRAVILSGEEHIGAACDVDTEDTAKKEVMCNHVIVPNTMVPRHLMNSSLRVRIYRRISILQGKIITQGDIKDCSDDGEQRYAIVIPPGTNGLDNKSAIHGVALDDSAFVAPAGKGFTVLHLTTSVLDDGKDCDSACLDILGKSVQFLIASQSSDDDSATEKSTQECHHLAFSYATDLPLPFTDIELKSPASGLHICHRDIQSITCDYAFREAKRIFESICPDADFLALAKNVADSIIYRNNDDSDDEKLVLSSALDIVRNIVDDENKIDEIDKSNRAN</sequence>
<comment type="caution">
    <text evidence="3">The sequence shown here is derived from an EMBL/GenBank/DDBJ whole genome shotgun (WGS) entry which is preliminary data.</text>
</comment>
<accession>A0ABD3PLY9</accession>
<dbReference type="Gene3D" id="3.50.50.60">
    <property type="entry name" value="FAD/NAD(P)-binding domain"/>
    <property type="match status" value="2"/>
</dbReference>
<reference evidence="3 4" key="1">
    <citation type="journal article" date="2020" name="G3 (Bethesda)">
        <title>Improved Reference Genome for Cyclotella cryptica CCMP332, a Model for Cell Wall Morphogenesis, Salinity Adaptation, and Lipid Production in Diatoms (Bacillariophyta).</title>
        <authorList>
            <person name="Roberts W.R."/>
            <person name="Downey K.M."/>
            <person name="Ruck E.C."/>
            <person name="Traller J.C."/>
            <person name="Alverson A.J."/>
        </authorList>
    </citation>
    <scope>NUCLEOTIDE SEQUENCE [LARGE SCALE GENOMIC DNA]</scope>
    <source>
        <strain evidence="3 4">CCMP332</strain>
    </source>
</reference>
<dbReference type="Pfam" id="PF00996">
    <property type="entry name" value="GDI"/>
    <property type="match status" value="3"/>
</dbReference>
<evidence type="ECO:0008006" key="5">
    <source>
        <dbReference type="Google" id="ProtNLM"/>
    </source>
</evidence>
<organism evidence="3 4">
    <name type="scientific">Cyclotella cryptica</name>
    <dbReference type="NCBI Taxonomy" id="29204"/>
    <lineage>
        <taxon>Eukaryota</taxon>
        <taxon>Sar</taxon>
        <taxon>Stramenopiles</taxon>
        <taxon>Ochrophyta</taxon>
        <taxon>Bacillariophyta</taxon>
        <taxon>Coscinodiscophyceae</taxon>
        <taxon>Thalassiosirophycidae</taxon>
        <taxon>Stephanodiscales</taxon>
        <taxon>Stephanodiscaceae</taxon>
        <taxon>Cyclotella</taxon>
    </lineage>
</organism>
<gene>
    <name evidence="3" type="ORF">HJC23_012249</name>
</gene>
<keyword evidence="4" id="KW-1185">Reference proteome</keyword>
<dbReference type="PANTHER" id="PTHR11787:SF4">
    <property type="entry name" value="CHM, RAB ESCORT PROTEIN 1"/>
    <property type="match status" value="1"/>
</dbReference>
<evidence type="ECO:0000313" key="4">
    <source>
        <dbReference type="Proteomes" id="UP001516023"/>
    </source>
</evidence>
<feature type="region of interest" description="Disordered" evidence="2">
    <location>
        <begin position="303"/>
        <end position="346"/>
    </location>
</feature>
<evidence type="ECO:0000256" key="1">
    <source>
        <dbReference type="ARBA" id="ARBA00005593"/>
    </source>
</evidence>
<dbReference type="Gene3D" id="3.30.519.10">
    <property type="entry name" value="Guanine Nucleotide Dissociation Inhibitor, domain 2"/>
    <property type="match status" value="2"/>
</dbReference>
<dbReference type="EMBL" id="JABMIG020000145">
    <property type="protein sequence ID" value="KAL3789160.1"/>
    <property type="molecule type" value="Genomic_DNA"/>
</dbReference>
<protein>
    <recommendedName>
        <fullName evidence="5">Rab GDP dissociation inhibitor</fullName>
    </recommendedName>
</protein>
<feature type="region of interest" description="Disordered" evidence="2">
    <location>
        <begin position="129"/>
        <end position="168"/>
    </location>
</feature>
<evidence type="ECO:0000256" key="2">
    <source>
        <dbReference type="SAM" id="MobiDB-lite"/>
    </source>
</evidence>
<feature type="compositionally biased region" description="Polar residues" evidence="2">
    <location>
        <begin position="145"/>
        <end position="160"/>
    </location>
</feature>
<dbReference type="AlphaFoldDB" id="A0ABD3PLY9"/>